<evidence type="ECO:0000313" key="2">
    <source>
        <dbReference type="EMBL" id="KAF2004828.1"/>
    </source>
</evidence>
<organism evidence="2 3">
    <name type="scientific">Amniculicola lignicola CBS 123094</name>
    <dbReference type="NCBI Taxonomy" id="1392246"/>
    <lineage>
        <taxon>Eukaryota</taxon>
        <taxon>Fungi</taxon>
        <taxon>Dikarya</taxon>
        <taxon>Ascomycota</taxon>
        <taxon>Pezizomycotina</taxon>
        <taxon>Dothideomycetes</taxon>
        <taxon>Pleosporomycetidae</taxon>
        <taxon>Pleosporales</taxon>
        <taxon>Amniculicolaceae</taxon>
        <taxon>Amniculicola</taxon>
    </lineage>
</organism>
<feature type="signal peptide" evidence="1">
    <location>
        <begin position="1"/>
        <end position="18"/>
    </location>
</feature>
<name>A0A6A5WUP9_9PLEO</name>
<feature type="chain" id="PRO_5025443446" description="GPI anchored serine-threonine rich protein" evidence="1">
    <location>
        <begin position="19"/>
        <end position="175"/>
    </location>
</feature>
<protein>
    <recommendedName>
        <fullName evidence="4">GPI anchored serine-threonine rich protein</fullName>
    </recommendedName>
</protein>
<accession>A0A6A5WUP9</accession>
<dbReference type="AlphaFoldDB" id="A0A6A5WUP9"/>
<evidence type="ECO:0008006" key="4">
    <source>
        <dbReference type="Google" id="ProtNLM"/>
    </source>
</evidence>
<dbReference type="OrthoDB" id="2507140at2759"/>
<proteinExistence type="predicted"/>
<dbReference type="EMBL" id="ML977565">
    <property type="protein sequence ID" value="KAF2004828.1"/>
    <property type="molecule type" value="Genomic_DNA"/>
</dbReference>
<keyword evidence="3" id="KW-1185">Reference proteome</keyword>
<evidence type="ECO:0000256" key="1">
    <source>
        <dbReference type="SAM" id="SignalP"/>
    </source>
</evidence>
<reference evidence="2" key="1">
    <citation type="journal article" date="2020" name="Stud. Mycol.">
        <title>101 Dothideomycetes genomes: a test case for predicting lifestyles and emergence of pathogens.</title>
        <authorList>
            <person name="Haridas S."/>
            <person name="Albert R."/>
            <person name="Binder M."/>
            <person name="Bloem J."/>
            <person name="Labutti K."/>
            <person name="Salamov A."/>
            <person name="Andreopoulos B."/>
            <person name="Baker S."/>
            <person name="Barry K."/>
            <person name="Bills G."/>
            <person name="Bluhm B."/>
            <person name="Cannon C."/>
            <person name="Castanera R."/>
            <person name="Culley D."/>
            <person name="Daum C."/>
            <person name="Ezra D."/>
            <person name="Gonzalez J."/>
            <person name="Henrissat B."/>
            <person name="Kuo A."/>
            <person name="Liang C."/>
            <person name="Lipzen A."/>
            <person name="Lutzoni F."/>
            <person name="Magnuson J."/>
            <person name="Mondo S."/>
            <person name="Nolan M."/>
            <person name="Ohm R."/>
            <person name="Pangilinan J."/>
            <person name="Park H.-J."/>
            <person name="Ramirez L."/>
            <person name="Alfaro M."/>
            <person name="Sun H."/>
            <person name="Tritt A."/>
            <person name="Yoshinaga Y."/>
            <person name="Zwiers L.-H."/>
            <person name="Turgeon B."/>
            <person name="Goodwin S."/>
            <person name="Spatafora J."/>
            <person name="Crous P."/>
            <person name="Grigoriev I."/>
        </authorList>
    </citation>
    <scope>NUCLEOTIDE SEQUENCE</scope>
    <source>
        <strain evidence="2">CBS 123094</strain>
    </source>
</reference>
<keyword evidence="1" id="KW-0732">Signal</keyword>
<dbReference type="Proteomes" id="UP000799779">
    <property type="component" value="Unassembled WGS sequence"/>
</dbReference>
<evidence type="ECO:0000313" key="3">
    <source>
        <dbReference type="Proteomes" id="UP000799779"/>
    </source>
</evidence>
<sequence length="175" mass="17539">MRFAAVFAIASALGFAAAQSATPTPVPTPVPTPNNNNKCQAQNIVDACLEGIQKQVDACPANDWICLCDNYSSLLTCYNNCPNSVLRPSVQQQVDSYCQAAAPSASLASVASVLKTAGTYVPTTASATAAQTGDSSSTASVSAGDFTSTPTGAAGSFAVPATGIMAVLLGLAGLL</sequence>
<gene>
    <name evidence="2" type="ORF">P154DRAFT_425830</name>
</gene>